<dbReference type="EMBL" id="KT588488">
    <property type="protein sequence ID" value="AOG18234.1"/>
    <property type="molecule type" value="mRNA"/>
</dbReference>
<dbReference type="SUPFAM" id="SSF48576">
    <property type="entry name" value="Terpenoid synthases"/>
    <property type="match status" value="1"/>
</dbReference>
<dbReference type="InterPro" id="IPR008930">
    <property type="entry name" value="Terpenoid_cyclase/PrenylTrfase"/>
</dbReference>
<dbReference type="Pfam" id="PF03936">
    <property type="entry name" value="Terpene_synth_C"/>
    <property type="match status" value="1"/>
</dbReference>
<dbReference type="SFLD" id="SFLDG01014">
    <property type="entry name" value="Terpene_Cyclase_Like_1_N-term"/>
    <property type="match status" value="1"/>
</dbReference>
<dbReference type="InterPro" id="IPR044814">
    <property type="entry name" value="Terpene_cyclase_plant_C1"/>
</dbReference>
<dbReference type="GO" id="GO:0010333">
    <property type="term" value="F:terpene synthase activity"/>
    <property type="evidence" value="ECO:0007669"/>
    <property type="project" value="InterPro"/>
</dbReference>
<dbReference type="CDD" id="cd00684">
    <property type="entry name" value="Terpene_cyclase_plant_C1"/>
    <property type="match status" value="1"/>
</dbReference>
<gene>
    <name evidence="9" type="primary">C6</name>
</gene>
<evidence type="ECO:0000256" key="4">
    <source>
        <dbReference type="ARBA" id="ARBA00022842"/>
    </source>
</evidence>
<evidence type="ECO:0000313" key="9">
    <source>
        <dbReference type="EMBL" id="AOG18234.1"/>
    </source>
</evidence>
<evidence type="ECO:0000256" key="3">
    <source>
        <dbReference type="ARBA" id="ARBA00022723"/>
    </source>
</evidence>
<dbReference type="InterPro" id="IPR050148">
    <property type="entry name" value="Terpene_synthase-like"/>
</dbReference>
<organism evidence="9">
    <name type="scientific">Taiwania cryptomerioides</name>
    <name type="common">Coffin tree</name>
    <dbReference type="NCBI Taxonomy" id="50187"/>
    <lineage>
        <taxon>Eukaryota</taxon>
        <taxon>Viridiplantae</taxon>
        <taxon>Streptophyta</taxon>
        <taxon>Embryophyta</taxon>
        <taxon>Tracheophyta</taxon>
        <taxon>Spermatophyta</taxon>
        <taxon>Pinopsida</taxon>
        <taxon>Pinidae</taxon>
        <taxon>Conifers II</taxon>
        <taxon>Cupressales</taxon>
        <taxon>Cupressaceae</taxon>
        <taxon>Taiwania</taxon>
    </lineage>
</organism>
<dbReference type="InterPro" id="IPR005630">
    <property type="entry name" value="Terpene_synthase_metal-bd"/>
</dbReference>
<dbReference type="Pfam" id="PF01397">
    <property type="entry name" value="Terpene_synth"/>
    <property type="match status" value="1"/>
</dbReference>
<dbReference type="GO" id="GO:0016102">
    <property type="term" value="P:diterpenoid biosynthetic process"/>
    <property type="evidence" value="ECO:0007669"/>
    <property type="project" value="InterPro"/>
</dbReference>
<keyword evidence="5" id="KW-0456">Lyase</keyword>
<dbReference type="AlphaFoldDB" id="A0A1D5AJE1"/>
<dbReference type="Gene3D" id="1.10.600.10">
    <property type="entry name" value="Farnesyl Diphosphate Synthase"/>
    <property type="match status" value="1"/>
</dbReference>
<sequence length="857" mass="98486">MAQVVCSSLCVFHTTQSFRWRALYDTRTFLPLSNKGRLLYVSAKIDGASSGFGDKQQIRYRDIVRNTVVYSMPASSSTQTCKPKTYPPNMWGDDFIFSLVKRNEETMDDNEKRVEKLVREIKEKFNSMEEGEISPSAYDTAWVARVPAIDGSHQPHFPHTLKWIIDNQLWDGSWGEESVFLASDRILNTLACVISLTIWNTSKIHVDRGLDFIRRHAEQMMEEILGNGTSKAFETVFPPMLNEAKSLGLDVDAALFKQISERRDVNMKAISVERLHNAPSGALYYLEGVQDIVDWKIILNLQSKDGSFLGSPASTACAFLHTGDKKCLEFLTSLLSKFKDHAPCMYPVDICERLRAVDNVERLGIDRYFQTEIKQALDYVFRYWEERGIGFGRESVVPDIDCTATGLRLLRLHGYNVSSDVLENIKADQLYDGGPSDMLSLYRCSQINFPEETLMREASAVAKAYLSQCIRSNRFSHELAIRKDLRGEIQHAVDYPWHMNLPRLMARNYMDQFAPNHSWMEKTVYQMPNVSDEKFLQLAKLDFNRVQALHQMEILEVTRWYRDCGFNQLTFTRHRPVEIYFTAAVVMFEPEYSACRIAYTKAACIAVILDDLYDAHSSLDQVNLFTEAVKRWDLSLLHCLPAHMKICYLGLYKTVNELGQQALEAQGRDVHRYLRSVWEDLLSATAKEAEWADAKYVPPLKEYLENGKVSVALATLILNSIFFTGEPLPDNLLRQLDFRAPFLHLVCLTARLMNDARTFTDERDRGELASCIQCYRGEHPELTEEEALNYLFDFNQDSLIELSYEFLKPGVVPKCYRKLLFDTARAAQLFYKNKDGFGMSAQEMQDHITKFLFESVL</sequence>
<keyword evidence="4" id="KW-0460">Magnesium</keyword>
<feature type="domain" description="Terpene synthase N-terminal" evidence="7">
    <location>
        <begin position="294"/>
        <end position="492"/>
    </location>
</feature>
<reference evidence="9" key="1">
    <citation type="submission" date="2015-08" db="EMBL/GenBank/DDBJ databases">
        <title>Diterpenes synthases from Taiwania cryptomerioides.</title>
        <authorList>
            <person name="Chu F.-H."/>
            <person name="Ma L.-T."/>
            <person name="Lee Y.-R."/>
        </authorList>
    </citation>
    <scope>NUCLEOTIDE SEQUENCE</scope>
</reference>
<dbReference type="SFLD" id="SFLDG01019">
    <property type="entry name" value="Terpene_Cyclase_Like_1_C_Termi"/>
    <property type="match status" value="1"/>
</dbReference>
<accession>A0A1D5AJE1</accession>
<comment type="cofactor">
    <cofactor evidence="1">
        <name>Mn(2+)</name>
        <dbReference type="ChEBI" id="CHEBI:29035"/>
    </cofactor>
</comment>
<dbReference type="GO" id="GO:0000287">
    <property type="term" value="F:magnesium ion binding"/>
    <property type="evidence" value="ECO:0007669"/>
    <property type="project" value="InterPro"/>
</dbReference>
<feature type="domain" description="Terpene synthase metal-binding" evidence="8">
    <location>
        <begin position="563"/>
        <end position="791"/>
    </location>
</feature>
<dbReference type="SUPFAM" id="SSF48239">
    <property type="entry name" value="Terpenoid cyclases/Protein prenyltransferases"/>
    <property type="match status" value="2"/>
</dbReference>
<dbReference type="PANTHER" id="PTHR31739">
    <property type="entry name" value="ENT-COPALYL DIPHOSPHATE SYNTHASE, CHLOROPLASTIC"/>
    <property type="match status" value="1"/>
</dbReference>
<dbReference type="FunFam" id="1.10.600.10:FF:000005">
    <property type="entry name" value="Ent-kaur-16-ene synthase, chloroplastic"/>
    <property type="match status" value="1"/>
</dbReference>
<keyword evidence="3" id="KW-0479">Metal-binding</keyword>
<proteinExistence type="evidence at transcript level"/>
<dbReference type="GO" id="GO:0010597">
    <property type="term" value="P:green leaf volatile biosynthetic process"/>
    <property type="evidence" value="ECO:0007669"/>
    <property type="project" value="UniProtKB-ARBA"/>
</dbReference>
<dbReference type="InterPro" id="IPR001906">
    <property type="entry name" value="Terpene_synth_N"/>
</dbReference>
<name>A0A1D5AJE1_TAICR</name>
<evidence type="ECO:0000256" key="1">
    <source>
        <dbReference type="ARBA" id="ARBA00001936"/>
    </source>
</evidence>
<protein>
    <submittedName>
        <fullName evidence="9">Diterpene synthase</fullName>
    </submittedName>
</protein>
<dbReference type="Gene3D" id="1.50.10.130">
    <property type="entry name" value="Terpene synthase, N-terminal domain"/>
    <property type="match status" value="1"/>
</dbReference>
<evidence type="ECO:0000256" key="6">
    <source>
        <dbReference type="ARBA" id="ARBA00038405"/>
    </source>
</evidence>
<evidence type="ECO:0000259" key="8">
    <source>
        <dbReference type="Pfam" id="PF03936"/>
    </source>
</evidence>
<dbReference type="SFLD" id="SFLDS00005">
    <property type="entry name" value="Isoprenoid_Synthase_Type_I"/>
    <property type="match status" value="1"/>
</dbReference>
<dbReference type="Gene3D" id="1.50.10.160">
    <property type="match status" value="1"/>
</dbReference>
<dbReference type="InterPro" id="IPR034741">
    <property type="entry name" value="Terpene_cyclase-like_1_C"/>
</dbReference>
<dbReference type="InterPro" id="IPR008949">
    <property type="entry name" value="Isoprenoid_synthase_dom_sf"/>
</dbReference>
<comment type="similarity">
    <text evidence="6">Belongs to the terpene synthase family. Tpsa subfamily.</text>
</comment>
<dbReference type="FunFam" id="1.50.10.130:FF:000002">
    <property type="entry name" value="Ent-copalyl diphosphate synthase, chloroplastic"/>
    <property type="match status" value="1"/>
</dbReference>
<dbReference type="InterPro" id="IPR036965">
    <property type="entry name" value="Terpene_synth_N_sf"/>
</dbReference>
<evidence type="ECO:0000259" key="7">
    <source>
        <dbReference type="Pfam" id="PF01397"/>
    </source>
</evidence>
<dbReference type="PANTHER" id="PTHR31739:SF25">
    <property type="entry name" value="(E,E)-GERANYLLINALOOL SYNTHASE"/>
    <property type="match status" value="1"/>
</dbReference>
<comment type="cofactor">
    <cofactor evidence="2">
        <name>Mg(2+)</name>
        <dbReference type="ChEBI" id="CHEBI:18420"/>
    </cofactor>
</comment>
<evidence type="ECO:0000256" key="5">
    <source>
        <dbReference type="ARBA" id="ARBA00023239"/>
    </source>
</evidence>
<evidence type="ECO:0000256" key="2">
    <source>
        <dbReference type="ARBA" id="ARBA00001946"/>
    </source>
</evidence>